<organism evidence="1 2">
    <name type="scientific">Catharanthus roseus</name>
    <name type="common">Madagascar periwinkle</name>
    <name type="synonym">Vinca rosea</name>
    <dbReference type="NCBI Taxonomy" id="4058"/>
    <lineage>
        <taxon>Eukaryota</taxon>
        <taxon>Viridiplantae</taxon>
        <taxon>Streptophyta</taxon>
        <taxon>Embryophyta</taxon>
        <taxon>Tracheophyta</taxon>
        <taxon>Spermatophyta</taxon>
        <taxon>Magnoliopsida</taxon>
        <taxon>eudicotyledons</taxon>
        <taxon>Gunneridae</taxon>
        <taxon>Pentapetalae</taxon>
        <taxon>asterids</taxon>
        <taxon>lamiids</taxon>
        <taxon>Gentianales</taxon>
        <taxon>Apocynaceae</taxon>
        <taxon>Rauvolfioideae</taxon>
        <taxon>Vinceae</taxon>
        <taxon>Catharanthinae</taxon>
        <taxon>Catharanthus</taxon>
    </lineage>
</organism>
<dbReference type="Proteomes" id="UP001060085">
    <property type="component" value="Linkage Group LG03"/>
</dbReference>
<gene>
    <name evidence="1" type="ORF">M9H77_12462</name>
</gene>
<dbReference type="EMBL" id="CM044703">
    <property type="protein sequence ID" value="KAI5672098.1"/>
    <property type="molecule type" value="Genomic_DNA"/>
</dbReference>
<evidence type="ECO:0000313" key="1">
    <source>
        <dbReference type="EMBL" id="KAI5672098.1"/>
    </source>
</evidence>
<sequence>MLPPMAHHGSTSQIWLPSHLKEGRKTFGKHERWTPRSSDKFRHPVVITSLNSKVHYKNVRFFNLTQHIHKQVIGADVPTRPTCATLAGGPLLTQPSRK</sequence>
<accession>A0ACC0BHN8</accession>
<name>A0ACC0BHN8_CATRO</name>
<comment type="caution">
    <text evidence="1">The sequence shown here is derived from an EMBL/GenBank/DDBJ whole genome shotgun (WGS) entry which is preliminary data.</text>
</comment>
<reference evidence="2" key="1">
    <citation type="journal article" date="2023" name="Nat. Plants">
        <title>Single-cell RNA sequencing provides a high-resolution roadmap for understanding the multicellular compartmentation of specialized metabolism.</title>
        <authorList>
            <person name="Sun S."/>
            <person name="Shen X."/>
            <person name="Li Y."/>
            <person name="Li Y."/>
            <person name="Wang S."/>
            <person name="Li R."/>
            <person name="Zhang H."/>
            <person name="Shen G."/>
            <person name="Guo B."/>
            <person name="Wei J."/>
            <person name="Xu J."/>
            <person name="St-Pierre B."/>
            <person name="Chen S."/>
            <person name="Sun C."/>
        </authorList>
    </citation>
    <scope>NUCLEOTIDE SEQUENCE [LARGE SCALE GENOMIC DNA]</scope>
</reference>
<proteinExistence type="predicted"/>
<evidence type="ECO:0000313" key="2">
    <source>
        <dbReference type="Proteomes" id="UP001060085"/>
    </source>
</evidence>
<keyword evidence="2" id="KW-1185">Reference proteome</keyword>
<protein>
    <submittedName>
        <fullName evidence="1">Uncharacterized protein</fullName>
    </submittedName>
</protein>